<dbReference type="Pfam" id="PF14244">
    <property type="entry name" value="Retrotran_gag_3"/>
    <property type="match status" value="1"/>
</dbReference>
<proteinExistence type="predicted"/>
<name>A0AAV3PG22_LITER</name>
<feature type="compositionally biased region" description="Polar residues" evidence="1">
    <location>
        <begin position="8"/>
        <end position="20"/>
    </location>
</feature>
<dbReference type="PANTHER" id="PTHR37610">
    <property type="entry name" value="CCHC-TYPE DOMAIN-CONTAINING PROTEIN"/>
    <property type="match status" value="1"/>
</dbReference>
<comment type="caution">
    <text evidence="3">The sequence shown here is derived from an EMBL/GenBank/DDBJ whole genome shotgun (WGS) entry which is preliminary data.</text>
</comment>
<accession>A0AAV3PG22</accession>
<dbReference type="EMBL" id="BAABME010017582">
    <property type="protein sequence ID" value="GAA0150610.1"/>
    <property type="molecule type" value="Genomic_DNA"/>
</dbReference>
<gene>
    <name evidence="3" type="ORF">LIER_37144</name>
</gene>
<evidence type="ECO:0000313" key="4">
    <source>
        <dbReference type="Proteomes" id="UP001454036"/>
    </source>
</evidence>
<evidence type="ECO:0000256" key="1">
    <source>
        <dbReference type="SAM" id="MobiDB-lite"/>
    </source>
</evidence>
<dbReference type="Proteomes" id="UP001454036">
    <property type="component" value="Unassembled WGS sequence"/>
</dbReference>
<dbReference type="PANTHER" id="PTHR37610:SF40">
    <property type="entry name" value="OS01G0909600 PROTEIN"/>
    <property type="match status" value="1"/>
</dbReference>
<protein>
    <recommendedName>
        <fullName evidence="2">Retrotransposon Copia-like N-terminal domain-containing protein</fullName>
    </recommendedName>
</protein>
<reference evidence="3 4" key="1">
    <citation type="submission" date="2024-01" db="EMBL/GenBank/DDBJ databases">
        <title>The complete chloroplast genome sequence of Lithospermum erythrorhizon: insights into the phylogenetic relationship among Boraginaceae species and the maternal lineages of purple gromwells.</title>
        <authorList>
            <person name="Okada T."/>
            <person name="Watanabe K."/>
        </authorList>
    </citation>
    <scope>NUCLEOTIDE SEQUENCE [LARGE SCALE GENOMIC DNA]</scope>
</reference>
<dbReference type="AlphaFoldDB" id="A0AAV3PG22"/>
<sequence length="272" mass="31689">MAELGSENGRNVNENGSGSSDGVLEGSKYKMDNPLYLHSSDHSNLVLMSDLLTEHNYQTWSRSMETALQARDKIVFINGEFLRPSVDHEDHKQWIKVNTTLISWLLNAISKDIARGFAFATDAFGLWEEIKHQFGGCIGPRLYEIRRSIYSTKPGKDTVTGFYNKLKTLWEEFLYLKPGMKYGDYEEEKMMLFLMGLNLQEAKYCCMIHYQIWQEPMVWWLIWRSRESCNVLMGWRCLLCRLLLYFHKETSFMTLITTDHKVSILAGHKIKG</sequence>
<evidence type="ECO:0000313" key="3">
    <source>
        <dbReference type="EMBL" id="GAA0150610.1"/>
    </source>
</evidence>
<keyword evidence="4" id="KW-1185">Reference proteome</keyword>
<dbReference type="InterPro" id="IPR029472">
    <property type="entry name" value="Copia-like_N"/>
</dbReference>
<organism evidence="3 4">
    <name type="scientific">Lithospermum erythrorhizon</name>
    <name type="common">Purple gromwell</name>
    <name type="synonym">Lithospermum officinale var. erythrorhizon</name>
    <dbReference type="NCBI Taxonomy" id="34254"/>
    <lineage>
        <taxon>Eukaryota</taxon>
        <taxon>Viridiplantae</taxon>
        <taxon>Streptophyta</taxon>
        <taxon>Embryophyta</taxon>
        <taxon>Tracheophyta</taxon>
        <taxon>Spermatophyta</taxon>
        <taxon>Magnoliopsida</taxon>
        <taxon>eudicotyledons</taxon>
        <taxon>Gunneridae</taxon>
        <taxon>Pentapetalae</taxon>
        <taxon>asterids</taxon>
        <taxon>lamiids</taxon>
        <taxon>Boraginales</taxon>
        <taxon>Boraginaceae</taxon>
        <taxon>Boraginoideae</taxon>
        <taxon>Lithospermeae</taxon>
        <taxon>Lithospermum</taxon>
    </lineage>
</organism>
<feature type="domain" description="Retrotransposon Copia-like N-terminal" evidence="2">
    <location>
        <begin position="38"/>
        <end position="84"/>
    </location>
</feature>
<feature type="region of interest" description="Disordered" evidence="1">
    <location>
        <begin position="1"/>
        <end position="24"/>
    </location>
</feature>
<evidence type="ECO:0000259" key="2">
    <source>
        <dbReference type="Pfam" id="PF14244"/>
    </source>
</evidence>